<dbReference type="Proteomes" id="UP001596432">
    <property type="component" value="Unassembled WGS sequence"/>
</dbReference>
<keyword evidence="3" id="KW-1185">Reference proteome</keyword>
<keyword evidence="1" id="KW-0812">Transmembrane</keyword>
<protein>
    <submittedName>
        <fullName evidence="2">Uncharacterized protein</fullName>
    </submittedName>
</protein>
<comment type="caution">
    <text evidence="2">The sequence shown here is derived from an EMBL/GenBank/DDBJ whole genome shotgun (WGS) entry which is preliminary data.</text>
</comment>
<sequence>MDSEGGPVDVLRYHTDDGPVYRTIEAGRGEAVVGAHERELRKRRLLRYLIAGAVALASAGYGALADSLLLGVAGGALFVGVVSVTGADDEELVPKLVEQDIDRRDAERRYEIEGD</sequence>
<reference evidence="2 3" key="1">
    <citation type="journal article" date="2019" name="Int. J. Syst. Evol. Microbiol.">
        <title>The Global Catalogue of Microorganisms (GCM) 10K type strain sequencing project: providing services to taxonomists for standard genome sequencing and annotation.</title>
        <authorList>
            <consortium name="The Broad Institute Genomics Platform"/>
            <consortium name="The Broad Institute Genome Sequencing Center for Infectious Disease"/>
            <person name="Wu L."/>
            <person name="Ma J."/>
        </authorList>
    </citation>
    <scope>NUCLEOTIDE SEQUENCE [LARGE SCALE GENOMIC DNA]</scope>
    <source>
        <strain evidence="2 3">XZYJT29</strain>
    </source>
</reference>
<accession>A0ABD5Y1D0</accession>
<organism evidence="2 3">
    <name type="scientific">Halosimplex aquaticum</name>
    <dbReference type="NCBI Taxonomy" id="3026162"/>
    <lineage>
        <taxon>Archaea</taxon>
        <taxon>Methanobacteriati</taxon>
        <taxon>Methanobacteriota</taxon>
        <taxon>Stenosarchaea group</taxon>
        <taxon>Halobacteria</taxon>
        <taxon>Halobacteriales</taxon>
        <taxon>Haloarculaceae</taxon>
        <taxon>Halosimplex</taxon>
    </lineage>
</organism>
<dbReference type="RefSeq" id="WP_274321824.1">
    <property type="nucleotide sequence ID" value="NZ_CP118158.1"/>
</dbReference>
<gene>
    <name evidence="2" type="ORF">ACFQMA_12985</name>
</gene>
<keyword evidence="1" id="KW-1133">Transmembrane helix</keyword>
<dbReference type="AlphaFoldDB" id="A0ABD5Y1D0"/>
<evidence type="ECO:0000313" key="2">
    <source>
        <dbReference type="EMBL" id="MFC7140731.1"/>
    </source>
</evidence>
<dbReference type="GeneID" id="78821037"/>
<name>A0ABD5Y1D0_9EURY</name>
<evidence type="ECO:0000256" key="1">
    <source>
        <dbReference type="SAM" id="Phobius"/>
    </source>
</evidence>
<keyword evidence="1" id="KW-0472">Membrane</keyword>
<proteinExistence type="predicted"/>
<feature type="transmembrane region" description="Helical" evidence="1">
    <location>
        <begin position="68"/>
        <end position="87"/>
    </location>
</feature>
<feature type="transmembrane region" description="Helical" evidence="1">
    <location>
        <begin position="45"/>
        <end position="62"/>
    </location>
</feature>
<evidence type="ECO:0000313" key="3">
    <source>
        <dbReference type="Proteomes" id="UP001596432"/>
    </source>
</evidence>
<dbReference type="EMBL" id="JBHTAS010000001">
    <property type="protein sequence ID" value="MFC7140731.1"/>
    <property type="molecule type" value="Genomic_DNA"/>
</dbReference>